<proteinExistence type="predicted"/>
<dbReference type="Proteomes" id="UP001291623">
    <property type="component" value="Unassembled WGS sequence"/>
</dbReference>
<organism evidence="2 3">
    <name type="scientific">Anisodus tanguticus</name>
    <dbReference type="NCBI Taxonomy" id="243964"/>
    <lineage>
        <taxon>Eukaryota</taxon>
        <taxon>Viridiplantae</taxon>
        <taxon>Streptophyta</taxon>
        <taxon>Embryophyta</taxon>
        <taxon>Tracheophyta</taxon>
        <taxon>Spermatophyta</taxon>
        <taxon>Magnoliopsida</taxon>
        <taxon>eudicotyledons</taxon>
        <taxon>Gunneridae</taxon>
        <taxon>Pentapetalae</taxon>
        <taxon>asterids</taxon>
        <taxon>lamiids</taxon>
        <taxon>Solanales</taxon>
        <taxon>Solanaceae</taxon>
        <taxon>Solanoideae</taxon>
        <taxon>Hyoscyameae</taxon>
        <taxon>Anisodus</taxon>
    </lineage>
</organism>
<protein>
    <submittedName>
        <fullName evidence="2">Uncharacterized protein</fullName>
    </submittedName>
</protein>
<keyword evidence="3" id="KW-1185">Reference proteome</keyword>
<sequence length="183" mass="20334">MAGRNGGRGANGCRGGNAVPPPPKFEYEGENVVTDLLQEVLYALDIVPPRAVDGTTRHETMRRNRSDTIQNLKNNGVDGTARHETTRRNMSDTIQNLKNNGGDLDDFHPITTRCGKLLQSEDEKVIELEHLEEEEEALLDVTNVVEKAHIKDLIVVEVGRVPETSEAEKVRKKKRQRQGDGGT</sequence>
<reference evidence="2" key="1">
    <citation type="submission" date="2023-12" db="EMBL/GenBank/DDBJ databases">
        <title>Genome assembly of Anisodus tanguticus.</title>
        <authorList>
            <person name="Wang Y.-J."/>
        </authorList>
    </citation>
    <scope>NUCLEOTIDE SEQUENCE</scope>
    <source>
        <strain evidence="2">KB-2021</strain>
        <tissue evidence="2">Leaf</tissue>
    </source>
</reference>
<feature type="region of interest" description="Disordered" evidence="1">
    <location>
        <begin position="1"/>
        <end position="25"/>
    </location>
</feature>
<evidence type="ECO:0000256" key="1">
    <source>
        <dbReference type="SAM" id="MobiDB-lite"/>
    </source>
</evidence>
<comment type="caution">
    <text evidence="2">The sequence shown here is derived from an EMBL/GenBank/DDBJ whole genome shotgun (WGS) entry which is preliminary data.</text>
</comment>
<name>A0AAE1RBR7_9SOLA</name>
<gene>
    <name evidence="2" type="ORF">RND71_031990</name>
</gene>
<dbReference type="EMBL" id="JAVYJV010000017">
    <property type="protein sequence ID" value="KAK4349235.1"/>
    <property type="molecule type" value="Genomic_DNA"/>
</dbReference>
<feature type="compositionally biased region" description="Gly residues" evidence="1">
    <location>
        <begin position="1"/>
        <end position="15"/>
    </location>
</feature>
<evidence type="ECO:0000313" key="3">
    <source>
        <dbReference type="Proteomes" id="UP001291623"/>
    </source>
</evidence>
<dbReference type="AlphaFoldDB" id="A0AAE1RBR7"/>
<evidence type="ECO:0000313" key="2">
    <source>
        <dbReference type="EMBL" id="KAK4349235.1"/>
    </source>
</evidence>
<accession>A0AAE1RBR7</accession>
<feature type="region of interest" description="Disordered" evidence="1">
    <location>
        <begin position="163"/>
        <end position="183"/>
    </location>
</feature>